<name>A0A822UWG6_AGRTU</name>
<gene>
    <name evidence="2" type="ORF">AGR4A_Cc250078</name>
</gene>
<evidence type="ECO:0000313" key="3">
    <source>
        <dbReference type="Proteomes" id="UP000192074"/>
    </source>
</evidence>
<dbReference type="EMBL" id="FCNL01000018">
    <property type="protein sequence ID" value="CVI17374.1"/>
    <property type="molecule type" value="Genomic_DNA"/>
</dbReference>
<dbReference type="Proteomes" id="UP000192074">
    <property type="component" value="Unassembled WGS sequence"/>
</dbReference>
<organism evidence="2 3">
    <name type="scientific">Agrobacterium tumefaciens str. B6</name>
    <dbReference type="NCBI Taxonomy" id="1183423"/>
    <lineage>
        <taxon>Bacteria</taxon>
        <taxon>Pseudomonadati</taxon>
        <taxon>Pseudomonadota</taxon>
        <taxon>Alphaproteobacteria</taxon>
        <taxon>Hyphomicrobiales</taxon>
        <taxon>Rhizobiaceae</taxon>
        <taxon>Rhizobium/Agrobacterium group</taxon>
        <taxon>Agrobacterium</taxon>
        <taxon>Agrobacterium tumefaciens complex</taxon>
    </lineage>
</organism>
<dbReference type="AlphaFoldDB" id="A0A822UWG6"/>
<evidence type="ECO:0000313" key="2">
    <source>
        <dbReference type="EMBL" id="CVI17374.1"/>
    </source>
</evidence>
<proteinExistence type="predicted"/>
<accession>A0A822UWG6</accession>
<feature type="region of interest" description="Disordered" evidence="1">
    <location>
        <begin position="1"/>
        <end position="62"/>
    </location>
</feature>
<protein>
    <recommendedName>
        <fullName evidence="4">Propionyl-coenzyme A carboxylase alpha polypeptide</fullName>
    </recommendedName>
</protein>
<evidence type="ECO:0008006" key="4">
    <source>
        <dbReference type="Google" id="ProtNLM"/>
    </source>
</evidence>
<evidence type="ECO:0000256" key="1">
    <source>
        <dbReference type="SAM" id="MobiDB-lite"/>
    </source>
</evidence>
<sequence length="62" mass="6310">MPPPPSALPGISPTGGEIGKGRLHRSISTDEEGGAPCRESISPPVGEMPGRAEGGMLVQFGR</sequence>
<comment type="caution">
    <text evidence="2">The sequence shown here is derived from an EMBL/GenBank/DDBJ whole genome shotgun (WGS) entry which is preliminary data.</text>
</comment>
<reference evidence="2 3" key="1">
    <citation type="submission" date="2016-01" db="EMBL/GenBank/DDBJ databases">
        <authorList>
            <person name="Regsiter A."/>
            <person name="william w."/>
        </authorList>
    </citation>
    <scope>NUCLEOTIDE SEQUENCE [LARGE SCALE GENOMIC DNA]</scope>
    <source>
        <strain evidence="2 3">B6</strain>
    </source>
</reference>